<dbReference type="InterPro" id="IPR019405">
    <property type="entry name" value="Lactonase_7-beta_prop"/>
</dbReference>
<sequence>MTMGKKSKAASLAAVIVAAAASLTLSAGPASARSGGTHAPASAQPGGTQAAVFVQTDGVNGNAVVAYRRTADGQLHRSGVYPTGGSGGVLDGSAVDHLASQGSLTYDRTHGLLYAVNAGSDTVTVFSVDGDKPVRRQIVSSGGDFPVSVAVHGDLVYVLNALGGGSVQGFRNVHGSLVKVPSWHRSLGLDPAATPQFTHTPGQLAFNPNGRALVVTTKAGANTIDVFAVSRNGIAASPVVTATPGAVPFGFTFDAHGRLVVTEAGTNSVATFTIRGDLKLTKVAQVATGQVATCWIVRDGAHVYASNAGSGTLSGLHVSRDGTLHSIGTTTTGPGTVDADVSSDGRFLYVQTGRAGGVDEYRVNGDGSLTHVGSVVVPDAVGGEGIAAS</sequence>
<dbReference type="STRING" id="67386.AQI95_34430"/>
<evidence type="ECO:0000256" key="2">
    <source>
        <dbReference type="SAM" id="SignalP"/>
    </source>
</evidence>
<name>A0A101NWH3_9ACTN</name>
<dbReference type="Pfam" id="PF10282">
    <property type="entry name" value="Lactonase"/>
    <property type="match status" value="1"/>
</dbReference>
<dbReference type="Proteomes" id="UP000053127">
    <property type="component" value="Unassembled WGS sequence"/>
</dbReference>
<dbReference type="Gene3D" id="2.130.10.10">
    <property type="entry name" value="YVTN repeat-like/Quinoprotein amine dehydrogenase"/>
    <property type="match status" value="2"/>
</dbReference>
<feature type="chain" id="PRO_5007102009" description="3-carboxymuconate cyclase" evidence="2">
    <location>
        <begin position="33"/>
        <end position="389"/>
    </location>
</feature>
<evidence type="ECO:0000256" key="1">
    <source>
        <dbReference type="ARBA" id="ARBA00005564"/>
    </source>
</evidence>
<evidence type="ECO:0008006" key="5">
    <source>
        <dbReference type="Google" id="ProtNLM"/>
    </source>
</evidence>
<keyword evidence="2" id="KW-0732">Signal</keyword>
<comment type="caution">
    <text evidence="3">The sequence shown here is derived from an EMBL/GenBank/DDBJ whole genome shotgun (WGS) entry which is preliminary data.</text>
</comment>
<accession>A0A101NWH3</accession>
<dbReference type="PANTHER" id="PTHR30344">
    <property type="entry name" value="6-PHOSPHOGLUCONOLACTONASE-RELATED"/>
    <property type="match status" value="1"/>
</dbReference>
<dbReference type="OrthoDB" id="9790815at2"/>
<protein>
    <recommendedName>
        <fullName evidence="5">3-carboxymuconate cyclase</fullName>
    </recommendedName>
</protein>
<evidence type="ECO:0000313" key="4">
    <source>
        <dbReference type="Proteomes" id="UP000053127"/>
    </source>
</evidence>
<proteinExistence type="inferred from homology"/>
<comment type="similarity">
    <text evidence="1">Belongs to the cycloisomerase 2 family.</text>
</comment>
<reference evidence="3 4" key="1">
    <citation type="submission" date="2015-10" db="EMBL/GenBank/DDBJ databases">
        <title>Draft genome sequence of Streptomyces yokosukanensis DSM 40224, type strain for the species Streptomyces yokosukanensis.</title>
        <authorList>
            <person name="Ruckert C."/>
            <person name="Winkler A."/>
            <person name="Kalinowski J."/>
            <person name="Kampfer P."/>
            <person name="Glaeser S."/>
        </authorList>
    </citation>
    <scope>NUCLEOTIDE SEQUENCE [LARGE SCALE GENOMIC DNA]</scope>
    <source>
        <strain evidence="3 4">DSM 40224</strain>
    </source>
</reference>
<dbReference type="InterPro" id="IPR015943">
    <property type="entry name" value="WD40/YVTN_repeat-like_dom_sf"/>
</dbReference>
<dbReference type="AlphaFoldDB" id="A0A101NWH3"/>
<organism evidence="3 4">
    <name type="scientific">Streptomyces yokosukanensis</name>
    <dbReference type="NCBI Taxonomy" id="67386"/>
    <lineage>
        <taxon>Bacteria</taxon>
        <taxon>Bacillati</taxon>
        <taxon>Actinomycetota</taxon>
        <taxon>Actinomycetes</taxon>
        <taxon>Kitasatosporales</taxon>
        <taxon>Streptomycetaceae</taxon>
        <taxon>Streptomyces</taxon>
    </lineage>
</organism>
<evidence type="ECO:0000313" key="3">
    <source>
        <dbReference type="EMBL" id="KUN00604.1"/>
    </source>
</evidence>
<dbReference type="GO" id="GO:0017057">
    <property type="term" value="F:6-phosphogluconolactonase activity"/>
    <property type="evidence" value="ECO:0007669"/>
    <property type="project" value="TreeGrafter"/>
</dbReference>
<feature type="signal peptide" evidence="2">
    <location>
        <begin position="1"/>
        <end position="32"/>
    </location>
</feature>
<dbReference type="EMBL" id="LMWN01000048">
    <property type="protein sequence ID" value="KUN00604.1"/>
    <property type="molecule type" value="Genomic_DNA"/>
</dbReference>
<gene>
    <name evidence="3" type="ORF">AQI95_34430</name>
</gene>
<dbReference type="SUPFAM" id="SSF75011">
    <property type="entry name" value="3-carboxy-cis,cis-mucoante lactonizing enzyme"/>
    <property type="match status" value="1"/>
</dbReference>
<dbReference type="PANTHER" id="PTHR30344:SF1">
    <property type="entry name" value="6-PHOSPHOGLUCONOLACTONASE"/>
    <property type="match status" value="1"/>
</dbReference>
<dbReference type="InterPro" id="IPR050282">
    <property type="entry name" value="Cycloisomerase_2"/>
</dbReference>
<keyword evidence="4" id="KW-1185">Reference proteome</keyword>